<keyword evidence="2" id="KW-1133">Transmembrane helix</keyword>
<gene>
    <name evidence="3" type="ORF">GSTENG00024003001</name>
</gene>
<dbReference type="InterPro" id="IPR029033">
    <property type="entry name" value="His_PPase_superfam"/>
</dbReference>
<dbReference type="InterPro" id="IPR050645">
    <property type="entry name" value="Histidine_acid_phosphatase"/>
</dbReference>
<dbReference type="SUPFAM" id="SSF53254">
    <property type="entry name" value="Phosphoglycerate mutase-like"/>
    <property type="match status" value="1"/>
</dbReference>
<reference evidence="3" key="1">
    <citation type="journal article" date="2004" name="Nature">
        <title>Genome duplication in the teleost fish Tetraodon nigroviridis reveals the early vertebrate proto-karyotype.</title>
        <authorList>
            <person name="Jaillon O."/>
            <person name="Aury J.-M."/>
            <person name="Brunet F."/>
            <person name="Petit J.-L."/>
            <person name="Stange-Thomann N."/>
            <person name="Mauceli E."/>
            <person name="Bouneau L."/>
            <person name="Fischer C."/>
            <person name="Ozouf-Costaz C."/>
            <person name="Bernot A."/>
            <person name="Nicaud S."/>
            <person name="Jaffe D."/>
            <person name="Fisher S."/>
            <person name="Lutfalla G."/>
            <person name="Dossat C."/>
            <person name="Segurens B."/>
            <person name="Dasilva C."/>
            <person name="Salanoubat M."/>
            <person name="Levy M."/>
            <person name="Boudet N."/>
            <person name="Castellano S."/>
            <person name="Anthouard V."/>
            <person name="Jubin C."/>
            <person name="Castelli V."/>
            <person name="Katinka M."/>
            <person name="Vacherie B."/>
            <person name="Biemont C."/>
            <person name="Skalli Z."/>
            <person name="Cattolico L."/>
            <person name="Poulain J."/>
            <person name="De Berardinis V."/>
            <person name="Cruaud C."/>
            <person name="Duprat S."/>
            <person name="Brottier P."/>
            <person name="Coutanceau J.-P."/>
            <person name="Gouzy J."/>
            <person name="Parra G."/>
            <person name="Lardier G."/>
            <person name="Chapple C."/>
            <person name="McKernan K.J."/>
            <person name="McEwan P."/>
            <person name="Bosak S."/>
            <person name="Kellis M."/>
            <person name="Volff J.-N."/>
            <person name="Guigo R."/>
            <person name="Zody M.C."/>
            <person name="Mesirov J."/>
            <person name="Lindblad-Toh K."/>
            <person name="Birren B."/>
            <person name="Nusbaum C."/>
            <person name="Kahn D."/>
            <person name="Robinson-Rechavi M."/>
            <person name="Laudet V."/>
            <person name="Schachter V."/>
            <person name="Quetier F."/>
            <person name="Saurin W."/>
            <person name="Scarpelli C."/>
            <person name="Wincker P."/>
            <person name="Lander E.S."/>
            <person name="Weissenbach J."/>
            <person name="Roest Crollius H."/>
        </authorList>
    </citation>
    <scope>NUCLEOTIDE SEQUENCE [LARGE SCALE GENOMIC DNA]</scope>
</reference>
<dbReference type="GO" id="GO:0005764">
    <property type="term" value="C:lysosome"/>
    <property type="evidence" value="ECO:0007669"/>
    <property type="project" value="TreeGrafter"/>
</dbReference>
<dbReference type="GO" id="GO:0007040">
    <property type="term" value="P:lysosome organization"/>
    <property type="evidence" value="ECO:0007669"/>
    <property type="project" value="TreeGrafter"/>
</dbReference>
<protein>
    <submittedName>
        <fullName evidence="3">(spotted green pufferfish) hypothetical protein</fullName>
    </submittedName>
</protein>
<dbReference type="InterPro" id="IPR000560">
    <property type="entry name" value="His_Pase_clade-2"/>
</dbReference>
<reference evidence="3" key="2">
    <citation type="submission" date="2004-02" db="EMBL/GenBank/DDBJ databases">
        <authorList>
            <consortium name="Genoscope"/>
            <consortium name="Whitehead Institute Centre for Genome Research"/>
        </authorList>
    </citation>
    <scope>NUCLEOTIDE SEQUENCE</scope>
</reference>
<name>Q4S4W7_TETNG</name>
<dbReference type="KEGG" id="tng:GSTEN00024003G001"/>
<feature type="non-terminal residue" evidence="3">
    <location>
        <position position="1"/>
    </location>
</feature>
<comment type="caution">
    <text evidence="3">The sequence shown here is derived from an EMBL/GenBank/DDBJ whole genome shotgun (WGS) entry which is preliminary data.</text>
</comment>
<dbReference type="GO" id="GO:0048168">
    <property type="term" value="P:regulation of neuronal synaptic plasticity"/>
    <property type="evidence" value="ECO:0007669"/>
    <property type="project" value="TreeGrafter"/>
</dbReference>
<keyword evidence="2" id="KW-0472">Membrane</keyword>
<accession>Q4S4W7</accession>
<feature type="non-terminal residue" evidence="3">
    <location>
        <position position="381"/>
    </location>
</feature>
<evidence type="ECO:0000313" key="3">
    <source>
        <dbReference type="EMBL" id="CAG04315.1"/>
    </source>
</evidence>
<dbReference type="InterPro" id="IPR033379">
    <property type="entry name" value="Acid_Pase_AS"/>
</dbReference>
<dbReference type="PANTHER" id="PTHR11567">
    <property type="entry name" value="ACID PHOSPHATASE-RELATED"/>
    <property type="match status" value="1"/>
</dbReference>
<sequence length="381" mass="43413">VFRHGDRSPVESYPRDPHGEDVWAQGFGQLTELGMKQQFELGRFLRRRYRDFLSEDYDSRELYVQSTDYDRTLMSAQACLAGMFPPVRRPAPIMAQLEWRPIPVHTTPRDQDKLLRSPGKDCPRFKALMTETFESRPYQSFLQTHQVRQVAEKGTAFVAIYALCNVIISMMPSNECYFVMQRIHNLTLPHWATQDVLATLKRVASFEVTYSILSHKRKEKARLSGGVLLNAILRNFSRAMEKRNPLKLIMYSAHDSTLITLQAALDVYNSILPPYAACQLFEFYQESDGTYSLELYYRNDSQQEPYPNPVPGCNGLNPCPLTVFTELMQDVLTEDWDAECGFREKWLSTGVVTALAVAVGVLTVALLLSIGVAVHSRSAHP</sequence>
<dbReference type="OrthoDB" id="258392at2759"/>
<comment type="similarity">
    <text evidence="1">Belongs to the histidine acid phosphatase family.</text>
</comment>
<dbReference type="GO" id="GO:0030971">
    <property type="term" value="F:receptor tyrosine kinase binding"/>
    <property type="evidence" value="ECO:0007669"/>
    <property type="project" value="TreeGrafter"/>
</dbReference>
<dbReference type="GO" id="GO:0004725">
    <property type="term" value="F:protein tyrosine phosphatase activity"/>
    <property type="evidence" value="ECO:0007669"/>
    <property type="project" value="TreeGrafter"/>
</dbReference>
<dbReference type="GO" id="GO:0120154">
    <property type="term" value="P:negative regulation of ERBB4 signaling pathway"/>
    <property type="evidence" value="ECO:0007669"/>
    <property type="project" value="TreeGrafter"/>
</dbReference>
<dbReference type="EMBL" id="CAAE01014738">
    <property type="protein sequence ID" value="CAG04315.1"/>
    <property type="molecule type" value="Genomic_DNA"/>
</dbReference>
<organism evidence="3">
    <name type="scientific">Tetraodon nigroviridis</name>
    <name type="common">Spotted green pufferfish</name>
    <name type="synonym">Chelonodon nigroviridis</name>
    <dbReference type="NCBI Taxonomy" id="99883"/>
    <lineage>
        <taxon>Eukaryota</taxon>
        <taxon>Metazoa</taxon>
        <taxon>Chordata</taxon>
        <taxon>Craniata</taxon>
        <taxon>Vertebrata</taxon>
        <taxon>Euteleostomi</taxon>
        <taxon>Actinopterygii</taxon>
        <taxon>Neopterygii</taxon>
        <taxon>Teleostei</taxon>
        <taxon>Neoteleostei</taxon>
        <taxon>Acanthomorphata</taxon>
        <taxon>Eupercaria</taxon>
        <taxon>Tetraodontiformes</taxon>
        <taxon>Tetradontoidea</taxon>
        <taxon>Tetraodontidae</taxon>
        <taxon>Tetraodon</taxon>
    </lineage>
</organism>
<dbReference type="PROSITE" id="PS00778">
    <property type="entry name" value="HIS_ACID_PHOSPHAT_2"/>
    <property type="match status" value="1"/>
</dbReference>
<dbReference type="CDD" id="cd07061">
    <property type="entry name" value="HP_HAP_like"/>
    <property type="match status" value="1"/>
</dbReference>
<dbReference type="AlphaFoldDB" id="Q4S4W7"/>
<dbReference type="Gene3D" id="3.40.50.1240">
    <property type="entry name" value="Phosphoglycerate mutase-like"/>
    <property type="match status" value="1"/>
</dbReference>
<dbReference type="PANTHER" id="PTHR11567:SF145">
    <property type="entry name" value="TESTICULAR ACID PHOSPHATASE"/>
    <property type="match status" value="1"/>
</dbReference>
<feature type="transmembrane region" description="Helical" evidence="2">
    <location>
        <begin position="346"/>
        <end position="374"/>
    </location>
</feature>
<dbReference type="Pfam" id="PF00328">
    <property type="entry name" value="His_Phos_2"/>
    <property type="match status" value="1"/>
</dbReference>
<dbReference type="GO" id="GO:0003993">
    <property type="term" value="F:acid phosphatase activity"/>
    <property type="evidence" value="ECO:0007669"/>
    <property type="project" value="TreeGrafter"/>
</dbReference>
<proteinExistence type="inferred from homology"/>
<evidence type="ECO:0000256" key="1">
    <source>
        <dbReference type="ARBA" id="ARBA00005375"/>
    </source>
</evidence>
<dbReference type="GO" id="GO:0045211">
    <property type="term" value="C:postsynaptic membrane"/>
    <property type="evidence" value="ECO:0007669"/>
    <property type="project" value="TreeGrafter"/>
</dbReference>
<evidence type="ECO:0000256" key="2">
    <source>
        <dbReference type="SAM" id="Phobius"/>
    </source>
</evidence>
<keyword evidence="2" id="KW-0812">Transmembrane</keyword>